<protein>
    <submittedName>
        <fullName evidence="2">Beta-lactamase domain protein</fullName>
    </submittedName>
</protein>
<dbReference type="InterPro" id="IPR050662">
    <property type="entry name" value="Sec-metab_biosynth-thioest"/>
</dbReference>
<dbReference type="InterPro" id="IPR036866">
    <property type="entry name" value="RibonucZ/Hydroxyglut_hydro"/>
</dbReference>
<proteinExistence type="predicted"/>
<dbReference type="InterPro" id="IPR001279">
    <property type="entry name" value="Metallo-B-lactamas"/>
</dbReference>
<evidence type="ECO:0000313" key="2">
    <source>
        <dbReference type="EMBL" id="ABO07595.1"/>
    </source>
</evidence>
<dbReference type="RefSeq" id="WP_011848852.1">
    <property type="nucleotide sequence ID" value="NC_009073.1"/>
</dbReference>
<dbReference type="Gene3D" id="1.10.10.10">
    <property type="entry name" value="Winged helix-like DNA-binding domain superfamily/Winged helix DNA-binding domain"/>
    <property type="match status" value="1"/>
</dbReference>
<keyword evidence="3" id="KW-1185">Reference proteome</keyword>
<dbReference type="PANTHER" id="PTHR23131">
    <property type="entry name" value="ENDORIBONUCLEASE LACTB2"/>
    <property type="match status" value="1"/>
</dbReference>
<dbReference type="Gene3D" id="3.60.15.10">
    <property type="entry name" value="Ribonuclease Z/Hydroxyacylglutathione hydrolase-like"/>
    <property type="match status" value="1"/>
</dbReference>
<evidence type="ECO:0000259" key="1">
    <source>
        <dbReference type="SMART" id="SM00849"/>
    </source>
</evidence>
<dbReference type="SMART" id="SM00849">
    <property type="entry name" value="Lactamase_B"/>
    <property type="match status" value="1"/>
</dbReference>
<dbReference type="eggNOG" id="arCOG00498">
    <property type="taxonomic scope" value="Archaea"/>
</dbReference>
<organism evidence="2 3">
    <name type="scientific">Pyrobaculum calidifontis (strain DSM 21063 / JCM 11548 / VA1)</name>
    <dbReference type="NCBI Taxonomy" id="410359"/>
    <lineage>
        <taxon>Archaea</taxon>
        <taxon>Thermoproteota</taxon>
        <taxon>Thermoprotei</taxon>
        <taxon>Thermoproteales</taxon>
        <taxon>Thermoproteaceae</taxon>
        <taxon>Pyrobaculum</taxon>
    </lineage>
</organism>
<dbReference type="KEGG" id="pcl:Pcal_0158"/>
<dbReference type="SUPFAM" id="SSF56281">
    <property type="entry name" value="Metallo-hydrolase/oxidoreductase"/>
    <property type="match status" value="1"/>
</dbReference>
<name>A3MSH8_PYRCJ</name>
<dbReference type="HOGENOM" id="CLU_048478_0_0_2"/>
<gene>
    <name evidence="2" type="ordered locus">Pcal_0158</name>
</gene>
<dbReference type="InterPro" id="IPR036388">
    <property type="entry name" value="WH-like_DNA-bd_sf"/>
</dbReference>
<dbReference type="EMBL" id="CP000561">
    <property type="protein sequence ID" value="ABO07595.1"/>
    <property type="molecule type" value="Genomic_DNA"/>
</dbReference>
<feature type="domain" description="Metallo-beta-lactamase" evidence="1">
    <location>
        <begin position="17"/>
        <end position="224"/>
    </location>
</feature>
<evidence type="ECO:0000313" key="3">
    <source>
        <dbReference type="Proteomes" id="UP000001431"/>
    </source>
</evidence>
<sequence length="314" mass="35517">MYFSRIKVPLPGMELGHVNVYVVKCGDGFGLVDVGLATYEAALALLRGLKAIGIKPQEVAKVFLTHFHADHITLAQFLAEVASPDFYIGAEELGWAAPSFDELAKMYAEEYKRHGAPPEVYEAYLKLHPMSRYRRAFEDVWKLPWRGVRDGEELDCGLRAVHTPGHTPGHTVYMSQGAVFTGDHVLPKITPNISWYPKPGFNPLKEYLSSLRKTRLEARGLPAHGEEIPNLADRVDQLIQHHEERLAEVLSVLKEPMTTYEVAKRITWDAGPFDQFDVYNKMFAVGEAYSHLLYLEEMGKVRRIEGEVVRWAPA</sequence>
<dbReference type="Proteomes" id="UP000001431">
    <property type="component" value="Chromosome"/>
</dbReference>
<dbReference type="AlphaFoldDB" id="A3MSH8"/>
<dbReference type="PANTHER" id="PTHR23131:SF4">
    <property type="entry name" value="METALLO-BETA-LACTAMASE SUPERFAMILY POTEIN"/>
    <property type="match status" value="1"/>
</dbReference>
<dbReference type="Pfam" id="PF00753">
    <property type="entry name" value="Lactamase_B"/>
    <property type="match status" value="1"/>
</dbReference>
<dbReference type="STRING" id="410359.Pcal_0158"/>
<dbReference type="OrthoDB" id="197151at2157"/>
<dbReference type="CDD" id="cd07725">
    <property type="entry name" value="TTHA1429-like_MBL-fold"/>
    <property type="match status" value="1"/>
</dbReference>
<reference evidence="2" key="1">
    <citation type="submission" date="2007-02" db="EMBL/GenBank/DDBJ databases">
        <title>Complete sequence of Pyrobaculum calidifontis JCM 11548.</title>
        <authorList>
            <consortium name="US DOE Joint Genome Institute"/>
            <person name="Copeland A."/>
            <person name="Lucas S."/>
            <person name="Lapidus A."/>
            <person name="Barry K."/>
            <person name="Glavina del Rio T."/>
            <person name="Dalin E."/>
            <person name="Tice H."/>
            <person name="Pitluck S."/>
            <person name="Chain P."/>
            <person name="Malfatti S."/>
            <person name="Shin M."/>
            <person name="Vergez L."/>
            <person name="Schmutz J."/>
            <person name="Larimer F."/>
            <person name="Land M."/>
            <person name="Hauser L."/>
            <person name="Kyrpides N."/>
            <person name="Mikhailova N."/>
            <person name="Cozen A.E."/>
            <person name="Fitz-Gibbon S.T."/>
            <person name="House C.H."/>
            <person name="Saltikov C."/>
            <person name="Lowe T.M."/>
            <person name="Richardson P."/>
        </authorList>
    </citation>
    <scope>NUCLEOTIDE SEQUENCE [LARGE SCALE GENOMIC DNA]</scope>
    <source>
        <strain evidence="2">JCM 11548</strain>
    </source>
</reference>
<dbReference type="GeneID" id="4909985"/>
<accession>A3MSH8</accession>